<dbReference type="SUPFAM" id="SSF52279">
    <property type="entry name" value="Beta-D-glucan exohydrolase, C-terminal domain"/>
    <property type="match status" value="1"/>
</dbReference>
<dbReference type="OrthoDB" id="9781691at2"/>
<dbReference type="PRINTS" id="PR00133">
    <property type="entry name" value="GLHYDRLASE3"/>
</dbReference>
<dbReference type="InParanoid" id="A0A371RHK3"/>
<dbReference type="FunFam" id="2.60.40.10:FF:000495">
    <property type="entry name" value="Periplasmic beta-glucosidase"/>
    <property type="match status" value="1"/>
</dbReference>
<keyword evidence="3" id="KW-0119">Carbohydrate metabolism</keyword>
<evidence type="ECO:0000256" key="6">
    <source>
        <dbReference type="ARBA" id="ARBA00032194"/>
    </source>
</evidence>
<dbReference type="GO" id="GO:0005975">
    <property type="term" value="P:carbohydrate metabolic process"/>
    <property type="evidence" value="ECO:0007669"/>
    <property type="project" value="InterPro"/>
</dbReference>
<dbReference type="InterPro" id="IPR001764">
    <property type="entry name" value="Glyco_hydro_3_N"/>
</dbReference>
<evidence type="ECO:0000256" key="1">
    <source>
        <dbReference type="ARBA" id="ARBA00005336"/>
    </source>
</evidence>
<dbReference type="PANTHER" id="PTHR42715:SF10">
    <property type="entry name" value="BETA-GLUCOSIDASE"/>
    <property type="match status" value="1"/>
</dbReference>
<dbReference type="FunCoup" id="A0A371RHK3">
    <property type="interactions" value="138"/>
</dbReference>
<evidence type="ECO:0000256" key="2">
    <source>
        <dbReference type="ARBA" id="ARBA00022801"/>
    </source>
</evidence>
<dbReference type="InterPro" id="IPR019800">
    <property type="entry name" value="Glyco_hydro_3_AS"/>
</dbReference>
<dbReference type="Gene3D" id="3.40.50.1700">
    <property type="entry name" value="Glycoside hydrolase family 3 C-terminal domain"/>
    <property type="match status" value="1"/>
</dbReference>
<dbReference type="SMART" id="SM01217">
    <property type="entry name" value="Fn3_like"/>
    <property type="match status" value="1"/>
</dbReference>
<dbReference type="FunFam" id="3.20.20.300:FF:000005">
    <property type="entry name" value="Periplasmic beta-glucosidase"/>
    <property type="match status" value="1"/>
</dbReference>
<dbReference type="Gene3D" id="3.20.20.300">
    <property type="entry name" value="Glycoside hydrolase, family 3, N-terminal domain"/>
    <property type="match status" value="1"/>
</dbReference>
<dbReference type="Pfam" id="PF14310">
    <property type="entry name" value="Fn3-like"/>
    <property type="match status" value="1"/>
</dbReference>
<dbReference type="InterPro" id="IPR002772">
    <property type="entry name" value="Glyco_hydro_3_C"/>
</dbReference>
<organism evidence="11 12">
    <name type="scientific">Parvularcula marina</name>
    <dbReference type="NCBI Taxonomy" id="2292771"/>
    <lineage>
        <taxon>Bacteria</taxon>
        <taxon>Pseudomonadati</taxon>
        <taxon>Pseudomonadota</taxon>
        <taxon>Alphaproteobacteria</taxon>
        <taxon>Parvularculales</taxon>
        <taxon>Parvularculaceae</taxon>
        <taxon>Parvularcula</taxon>
    </lineage>
</organism>
<evidence type="ECO:0000256" key="5">
    <source>
        <dbReference type="ARBA" id="ARBA00031448"/>
    </source>
</evidence>
<dbReference type="PANTHER" id="PTHR42715">
    <property type="entry name" value="BETA-GLUCOSIDASE"/>
    <property type="match status" value="1"/>
</dbReference>
<evidence type="ECO:0000313" key="11">
    <source>
        <dbReference type="EMBL" id="RFB04934.1"/>
    </source>
</evidence>
<dbReference type="GO" id="GO:0008422">
    <property type="term" value="F:beta-glucosidase activity"/>
    <property type="evidence" value="ECO:0007669"/>
    <property type="project" value="UniProtKB-ARBA"/>
</dbReference>
<keyword evidence="4 8" id="KW-0326">Glycosidase</keyword>
<dbReference type="InterPro" id="IPR036881">
    <property type="entry name" value="Glyco_hydro_3_C_sf"/>
</dbReference>
<dbReference type="Pfam" id="PF00933">
    <property type="entry name" value="Glyco_hydro_3"/>
    <property type="match status" value="1"/>
</dbReference>
<dbReference type="Pfam" id="PF01915">
    <property type="entry name" value="Glyco_hydro_3_C"/>
    <property type="match status" value="1"/>
</dbReference>
<gene>
    <name evidence="11" type="primary">bglX</name>
    <name evidence="11" type="ORF">DX908_06320</name>
</gene>
<reference evidence="11 12" key="1">
    <citation type="submission" date="2018-08" db="EMBL/GenBank/DDBJ databases">
        <title>Parvularcula sp. SM1705, isolated from surface water of the South Sea China.</title>
        <authorList>
            <person name="Sun L."/>
        </authorList>
    </citation>
    <scope>NUCLEOTIDE SEQUENCE [LARGE SCALE GENOMIC DNA]</scope>
    <source>
        <strain evidence="11 12">SM1705</strain>
    </source>
</reference>
<feature type="domain" description="Fibronectin type III-like" evidence="10">
    <location>
        <begin position="670"/>
        <end position="739"/>
    </location>
</feature>
<dbReference type="SUPFAM" id="SSF51445">
    <property type="entry name" value="(Trans)glycosidases"/>
    <property type="match status" value="1"/>
</dbReference>
<sequence length="749" mass="81645">MAVLRFSIAIFISALVLPVTSVMAQTAPSDEERVEDLLSQMTLKEKVGQVSQFTGFWDVTGPAPTDETQARKAELLKSGIIGSMLNVVGVEEVRPIQEYALNSRLGIPVIFGLDVVHGHKTMFPIPLAEAASWDLDMIEQSARVSAIEAAAQGQTWTFAPMVDISRDPRWGRVMEGAGEDPYLGSRIAVARIRGFQGDDLSAPDTIVATLKHFAGYGFAESGKDYNTVDVGTVTLHNVILPPFKAGVEEADARTVMNGFNTLNGLPVTGDGYLQRELLKGEWGFDGFVVSDWASAREMIDHGYAKDPEDAALKAMEAGSDMDMESYVYLDHLEDLVEAGTLDVALLDDAVRRILRVKFELGLFDDPYKYLDADREAELLLSPAHREASLKMAERSIVLLKNDDDTLPIRKGEKIALIGTLAADKDSPLGNWRAMADDHSAVSVVEAFEAAGLDFVYAEGAVLEIGDAAFPNEVVVNLTDRSGFPEAVEAARNADKVIIVLGEDGLQSGEGRSRSELGFPGVQQELLEAVYEANPETVLVVMSGRPLVLTWAEAHVPAIVQAWHLGQESGHALTNVLTGAYNPSGKLPMTFPRSVGQIPIYYSHLNTGRPGPLTDVFWSHYIDESNAPLWPFGYGLSYTTFEYSNLRARKRGDVVEVSVRVKNTGSRAGEEVVQLYIRDIAASVSRPVRELKDFSKIELAPGKRMTLTFELGAEDLGFYNANGSYVVEPGDFEIFVGGSSDATLSTSFEY</sequence>
<dbReference type="Proteomes" id="UP000264589">
    <property type="component" value="Unassembled WGS sequence"/>
</dbReference>
<proteinExistence type="inferred from homology"/>
<dbReference type="InterPro" id="IPR036962">
    <property type="entry name" value="Glyco_hydro_3_N_sf"/>
</dbReference>
<evidence type="ECO:0000259" key="10">
    <source>
        <dbReference type="SMART" id="SM01217"/>
    </source>
</evidence>
<accession>A0A371RHK3</accession>
<dbReference type="AlphaFoldDB" id="A0A371RHK3"/>
<name>A0A371RHK3_9PROT</name>
<dbReference type="InterPro" id="IPR050288">
    <property type="entry name" value="Cellulose_deg_GH3"/>
</dbReference>
<keyword evidence="9" id="KW-0732">Signal</keyword>
<evidence type="ECO:0000313" key="12">
    <source>
        <dbReference type="Proteomes" id="UP000264589"/>
    </source>
</evidence>
<dbReference type="InterPro" id="IPR026891">
    <property type="entry name" value="Fn3-like"/>
</dbReference>
<dbReference type="EMBL" id="QUQO01000001">
    <property type="protein sequence ID" value="RFB04934.1"/>
    <property type="molecule type" value="Genomic_DNA"/>
</dbReference>
<evidence type="ECO:0000256" key="8">
    <source>
        <dbReference type="RuleBase" id="RU361161"/>
    </source>
</evidence>
<keyword evidence="2 8" id="KW-0378">Hydrolase</keyword>
<protein>
    <recommendedName>
        <fullName evidence="7">Beta-D-glucoside glucohydrolase</fullName>
    </recommendedName>
    <alternativeName>
        <fullName evidence="5">Cellobiase</fullName>
    </alternativeName>
    <alternativeName>
        <fullName evidence="6">Gentiobiase</fullName>
    </alternativeName>
</protein>
<dbReference type="InterPro" id="IPR017853">
    <property type="entry name" value="GH"/>
</dbReference>
<dbReference type="NCBIfam" id="NF011678">
    <property type="entry name" value="PRK15098.1"/>
    <property type="match status" value="1"/>
</dbReference>
<evidence type="ECO:0000256" key="3">
    <source>
        <dbReference type="ARBA" id="ARBA00023277"/>
    </source>
</evidence>
<comment type="caution">
    <text evidence="11">The sequence shown here is derived from an EMBL/GenBank/DDBJ whole genome shotgun (WGS) entry which is preliminary data.</text>
</comment>
<evidence type="ECO:0000256" key="9">
    <source>
        <dbReference type="SAM" id="SignalP"/>
    </source>
</evidence>
<feature type="chain" id="PRO_5016778482" description="Beta-D-glucoside glucohydrolase" evidence="9">
    <location>
        <begin position="25"/>
        <end position="749"/>
    </location>
</feature>
<evidence type="ECO:0000256" key="7">
    <source>
        <dbReference type="ARBA" id="ARBA00032594"/>
    </source>
</evidence>
<feature type="signal peptide" evidence="9">
    <location>
        <begin position="1"/>
        <end position="24"/>
    </location>
</feature>
<comment type="similarity">
    <text evidence="1 8">Belongs to the glycosyl hydrolase 3 family.</text>
</comment>
<dbReference type="Gene3D" id="2.60.40.10">
    <property type="entry name" value="Immunoglobulins"/>
    <property type="match status" value="1"/>
</dbReference>
<dbReference type="InterPro" id="IPR013783">
    <property type="entry name" value="Ig-like_fold"/>
</dbReference>
<keyword evidence="12" id="KW-1185">Reference proteome</keyword>
<dbReference type="PROSITE" id="PS00775">
    <property type="entry name" value="GLYCOSYL_HYDROL_F3"/>
    <property type="match status" value="1"/>
</dbReference>
<evidence type="ECO:0000256" key="4">
    <source>
        <dbReference type="ARBA" id="ARBA00023295"/>
    </source>
</evidence>